<accession>A0A0N4YF93</accession>
<evidence type="ECO:0000313" key="5">
    <source>
        <dbReference type="WBParaSite" id="NBR_0001541501-mRNA-1"/>
    </source>
</evidence>
<feature type="chain" id="PRO_5043125591" evidence="2">
    <location>
        <begin position="19"/>
        <end position="183"/>
    </location>
</feature>
<dbReference type="WBParaSite" id="NBR_0001541501-mRNA-1">
    <property type="protein sequence ID" value="NBR_0001541501-mRNA-1"/>
    <property type="gene ID" value="NBR_0001541501"/>
</dbReference>
<keyword evidence="4" id="KW-1185">Reference proteome</keyword>
<feature type="compositionally biased region" description="Basic and acidic residues" evidence="1">
    <location>
        <begin position="170"/>
        <end position="183"/>
    </location>
</feature>
<evidence type="ECO:0000313" key="4">
    <source>
        <dbReference type="Proteomes" id="UP000271162"/>
    </source>
</evidence>
<feature type="compositionally biased region" description="Basic and acidic residues" evidence="1">
    <location>
        <begin position="43"/>
        <end position="62"/>
    </location>
</feature>
<feature type="region of interest" description="Disordered" evidence="1">
    <location>
        <begin position="22"/>
        <end position="62"/>
    </location>
</feature>
<organism evidence="5">
    <name type="scientific">Nippostrongylus brasiliensis</name>
    <name type="common">Rat hookworm</name>
    <dbReference type="NCBI Taxonomy" id="27835"/>
    <lineage>
        <taxon>Eukaryota</taxon>
        <taxon>Metazoa</taxon>
        <taxon>Ecdysozoa</taxon>
        <taxon>Nematoda</taxon>
        <taxon>Chromadorea</taxon>
        <taxon>Rhabditida</taxon>
        <taxon>Rhabditina</taxon>
        <taxon>Rhabditomorpha</taxon>
        <taxon>Strongyloidea</taxon>
        <taxon>Heligmosomidae</taxon>
        <taxon>Nippostrongylus</taxon>
    </lineage>
</organism>
<feature type="compositionally biased region" description="Basic and acidic residues" evidence="1">
    <location>
        <begin position="115"/>
        <end position="140"/>
    </location>
</feature>
<reference evidence="5" key="1">
    <citation type="submission" date="2017-02" db="UniProtKB">
        <authorList>
            <consortium name="WormBaseParasite"/>
        </authorList>
    </citation>
    <scope>IDENTIFICATION</scope>
</reference>
<feature type="compositionally biased region" description="Polar residues" evidence="1">
    <location>
        <begin position="26"/>
        <end position="38"/>
    </location>
</feature>
<protein>
    <submittedName>
        <fullName evidence="5">Secreted protein</fullName>
    </submittedName>
</protein>
<dbReference type="OrthoDB" id="5875312at2759"/>
<dbReference type="AlphaFoldDB" id="A0A0N4YF93"/>
<feature type="compositionally biased region" description="Basic and acidic residues" evidence="1">
    <location>
        <begin position="98"/>
        <end position="107"/>
    </location>
</feature>
<sequence length="183" mass="21272">MNKLTILAISTAVSIAAAKEYYASENRPNGQQYANGYSTPLYKESDRDNSNNKGYERGFQRRRFDEYGSHKFGVWSSYSKGREQVTHYEKEYDPEEENGQKKQDDSQYRGSAPHNIDREYAYRERSQYAQREAQDKDCKKSAGNPNSDRGGQGYGKPYYGQQQNDYGYRSQRENDNEYPHSSP</sequence>
<evidence type="ECO:0000256" key="1">
    <source>
        <dbReference type="SAM" id="MobiDB-lite"/>
    </source>
</evidence>
<evidence type="ECO:0000313" key="3">
    <source>
        <dbReference type="EMBL" id="VDL79010.1"/>
    </source>
</evidence>
<keyword evidence="2" id="KW-0732">Signal</keyword>
<feature type="region of interest" description="Disordered" evidence="1">
    <location>
        <begin position="86"/>
        <end position="183"/>
    </location>
</feature>
<evidence type="ECO:0000256" key="2">
    <source>
        <dbReference type="SAM" id="SignalP"/>
    </source>
</evidence>
<gene>
    <name evidence="3" type="ORF">NBR_LOCUS15416</name>
</gene>
<name>A0A0N4YF93_NIPBR</name>
<dbReference type="EMBL" id="UYSL01021729">
    <property type="protein sequence ID" value="VDL79010.1"/>
    <property type="molecule type" value="Genomic_DNA"/>
</dbReference>
<feature type="signal peptide" evidence="2">
    <location>
        <begin position="1"/>
        <end position="18"/>
    </location>
</feature>
<dbReference type="Proteomes" id="UP000271162">
    <property type="component" value="Unassembled WGS sequence"/>
</dbReference>
<proteinExistence type="predicted"/>
<reference evidence="3 4" key="2">
    <citation type="submission" date="2018-11" db="EMBL/GenBank/DDBJ databases">
        <authorList>
            <consortium name="Pathogen Informatics"/>
        </authorList>
    </citation>
    <scope>NUCLEOTIDE SEQUENCE [LARGE SCALE GENOMIC DNA]</scope>
</reference>